<organism evidence="1 2">
    <name type="scientific">Elsinoe australis</name>
    <dbReference type="NCBI Taxonomy" id="40998"/>
    <lineage>
        <taxon>Eukaryota</taxon>
        <taxon>Fungi</taxon>
        <taxon>Dikarya</taxon>
        <taxon>Ascomycota</taxon>
        <taxon>Pezizomycotina</taxon>
        <taxon>Dothideomycetes</taxon>
        <taxon>Dothideomycetidae</taxon>
        <taxon>Myriangiales</taxon>
        <taxon>Elsinoaceae</taxon>
        <taxon>Elsinoe</taxon>
    </lineage>
</organism>
<reference evidence="1 2" key="1">
    <citation type="submission" date="2018-02" db="EMBL/GenBank/DDBJ databases">
        <title>Draft genome sequences of Elsinoe sp., causing black scab on jojoba.</title>
        <authorList>
            <person name="Stodart B."/>
            <person name="Jeffress S."/>
            <person name="Ash G."/>
            <person name="Arun Chinnappa K."/>
        </authorList>
    </citation>
    <scope>NUCLEOTIDE SEQUENCE [LARGE SCALE GENOMIC DNA]</scope>
    <source>
        <strain evidence="1 2">Hillstone_2</strain>
    </source>
</reference>
<name>A0A4U7AXI8_9PEZI</name>
<comment type="caution">
    <text evidence="1">The sequence shown here is derived from an EMBL/GenBank/DDBJ whole genome shotgun (WGS) entry which is preliminary data.</text>
</comment>
<evidence type="ECO:0000313" key="2">
    <source>
        <dbReference type="Proteomes" id="UP000308133"/>
    </source>
</evidence>
<dbReference type="Proteomes" id="UP000308133">
    <property type="component" value="Unassembled WGS sequence"/>
</dbReference>
<sequence length="327" mass="36978">MEVSIRGSHYSCFLERNRIGQYTPGKRDKIDQGSVKDIVIDHTQTVPKYSQADHQYVMVSLNSDDAICISVIAVANKKIDGTFLGDIGAKCGQTWFESENPVGNKDEKPKCVWLDGNHDNGINARALSFHLRDLAPVDAKLAQYKDNPDTLCKSTPRYSFWGDLLPNGIPPFFDPPLKYNDGNGGDVDLSLVLDDPNMPWDKSATMHPTKGPKRRMRRDGQALGKRNVSMNRDPSHLIISEHDNSDVRGICESETSYGWDIVSTKQKLFCDMEHKQLYPVCCEEVREKCFDVERKTLVGGLGVDKRDPEVARLRFERGYNSTAHWRK</sequence>
<dbReference type="EMBL" id="PTQR01000075">
    <property type="protein sequence ID" value="TKX21955.1"/>
    <property type="molecule type" value="Genomic_DNA"/>
</dbReference>
<evidence type="ECO:0000313" key="1">
    <source>
        <dbReference type="EMBL" id="TKX21955.1"/>
    </source>
</evidence>
<protein>
    <submittedName>
        <fullName evidence="1">Uncharacterized protein</fullName>
    </submittedName>
</protein>
<dbReference type="AlphaFoldDB" id="A0A4U7AXI8"/>
<proteinExistence type="predicted"/>
<gene>
    <name evidence="1" type="ORF">C1H76_5848</name>
</gene>
<accession>A0A4U7AXI8</accession>